<protein>
    <submittedName>
        <fullName evidence="2">Uncharacterized protein YuzE</fullName>
    </submittedName>
</protein>
<organism evidence="2">
    <name type="scientific">Candidatus Kentrum sp. LFY</name>
    <dbReference type="NCBI Taxonomy" id="2126342"/>
    <lineage>
        <taxon>Bacteria</taxon>
        <taxon>Pseudomonadati</taxon>
        <taxon>Pseudomonadota</taxon>
        <taxon>Gammaproteobacteria</taxon>
        <taxon>Candidatus Kentrum</taxon>
    </lineage>
</organism>
<sequence length="70" mass="7877">MGIQRIEYLEDTDTAHPEFSENPVSETREINENLYIDLEDTGHPVGMTVEHASIRANISESTFQRIAAEG</sequence>
<dbReference type="EMBL" id="CAADFH010000001">
    <property type="protein sequence ID" value="VFJ87408.1"/>
    <property type="molecule type" value="Genomic_DNA"/>
</dbReference>
<proteinExistence type="predicted"/>
<evidence type="ECO:0000313" key="2">
    <source>
        <dbReference type="EMBL" id="VFJ87408.1"/>
    </source>
</evidence>
<accession>A0A450U6V1</accession>
<reference evidence="2" key="1">
    <citation type="submission" date="2019-02" db="EMBL/GenBank/DDBJ databases">
        <authorList>
            <person name="Gruber-Vodicka R. H."/>
            <person name="Seah K. B. B."/>
        </authorList>
    </citation>
    <scope>NUCLEOTIDE SEQUENCE</scope>
    <source>
        <strain evidence="2">BECK_M6</strain>
    </source>
</reference>
<name>A0A450U6V1_9GAMM</name>
<dbReference type="InterPro" id="IPR019270">
    <property type="entry name" value="DUF2283"/>
</dbReference>
<evidence type="ECO:0000256" key="1">
    <source>
        <dbReference type="SAM" id="MobiDB-lite"/>
    </source>
</evidence>
<gene>
    <name evidence="2" type="ORF">BECKLFY1418A_GA0070994_100196</name>
</gene>
<dbReference type="AlphaFoldDB" id="A0A450U6V1"/>
<dbReference type="Pfam" id="PF10049">
    <property type="entry name" value="DUF2283"/>
    <property type="match status" value="1"/>
</dbReference>
<feature type="region of interest" description="Disordered" evidence="1">
    <location>
        <begin position="1"/>
        <end position="24"/>
    </location>
</feature>